<evidence type="ECO:0000259" key="5">
    <source>
        <dbReference type="Pfam" id="PF24883"/>
    </source>
</evidence>
<dbReference type="Gene3D" id="1.25.40.20">
    <property type="entry name" value="Ankyrin repeat-containing domain"/>
    <property type="match status" value="4"/>
</dbReference>
<feature type="compositionally biased region" description="Polar residues" evidence="4">
    <location>
        <begin position="45"/>
        <end position="55"/>
    </location>
</feature>
<feature type="repeat" description="ANK" evidence="3">
    <location>
        <begin position="971"/>
        <end position="1003"/>
    </location>
</feature>
<feature type="region of interest" description="Disordered" evidence="4">
    <location>
        <begin position="91"/>
        <end position="129"/>
    </location>
</feature>
<keyword evidence="7" id="KW-1185">Reference proteome</keyword>
<organism evidence="6 7">
    <name type="scientific">Taenia crassiceps</name>
    <dbReference type="NCBI Taxonomy" id="6207"/>
    <lineage>
        <taxon>Eukaryota</taxon>
        <taxon>Metazoa</taxon>
        <taxon>Spiralia</taxon>
        <taxon>Lophotrochozoa</taxon>
        <taxon>Platyhelminthes</taxon>
        <taxon>Cestoda</taxon>
        <taxon>Eucestoda</taxon>
        <taxon>Cyclophyllidea</taxon>
        <taxon>Taeniidae</taxon>
        <taxon>Taenia</taxon>
    </lineage>
</organism>
<gene>
    <name evidence="6" type="ORF">TcWFU_007599</name>
</gene>
<feature type="repeat" description="ANK" evidence="3">
    <location>
        <begin position="1159"/>
        <end position="1191"/>
    </location>
</feature>
<dbReference type="InterPro" id="IPR051631">
    <property type="entry name" value="Ankyrin-KH/SAM_domain"/>
</dbReference>
<feature type="repeat" description="ANK" evidence="3">
    <location>
        <begin position="938"/>
        <end position="970"/>
    </location>
</feature>
<dbReference type="InterPro" id="IPR036770">
    <property type="entry name" value="Ankyrin_rpt-contain_sf"/>
</dbReference>
<comment type="caution">
    <text evidence="6">The sequence shown here is derived from an EMBL/GenBank/DDBJ whole genome shotgun (WGS) entry which is preliminary data.</text>
</comment>
<evidence type="ECO:0000256" key="3">
    <source>
        <dbReference type="PROSITE-ProRule" id="PRU00023"/>
    </source>
</evidence>
<evidence type="ECO:0000256" key="4">
    <source>
        <dbReference type="SAM" id="MobiDB-lite"/>
    </source>
</evidence>
<feature type="repeat" description="ANK" evidence="3">
    <location>
        <begin position="867"/>
        <end position="899"/>
    </location>
</feature>
<feature type="compositionally biased region" description="Polar residues" evidence="4">
    <location>
        <begin position="1491"/>
        <end position="1519"/>
    </location>
</feature>
<feature type="repeat" description="ANK" evidence="3">
    <location>
        <begin position="801"/>
        <end position="833"/>
    </location>
</feature>
<dbReference type="EMBL" id="JAKROA010000003">
    <property type="protein sequence ID" value="KAL5109229.1"/>
    <property type="molecule type" value="Genomic_DNA"/>
</dbReference>
<reference evidence="6 7" key="1">
    <citation type="journal article" date="2022" name="Front. Cell. Infect. Microbiol.">
        <title>The Genomes of Two Strains of Taenia crassiceps the Animal Model for the Study of Human Cysticercosis.</title>
        <authorList>
            <person name="Bobes R.J."/>
            <person name="Estrada K."/>
            <person name="Rios-Valencia D.G."/>
            <person name="Calderon-Gallegos A."/>
            <person name="de la Torre P."/>
            <person name="Carrero J.C."/>
            <person name="Sanchez-Flores A."/>
            <person name="Laclette J.P."/>
        </authorList>
    </citation>
    <scope>NUCLEOTIDE SEQUENCE [LARGE SCALE GENOMIC DNA]</scope>
    <source>
        <strain evidence="6">WFUcys</strain>
    </source>
</reference>
<feature type="region of interest" description="Disordered" evidence="4">
    <location>
        <begin position="1752"/>
        <end position="1837"/>
    </location>
</feature>
<feature type="compositionally biased region" description="Polar residues" evidence="4">
    <location>
        <begin position="120"/>
        <end position="129"/>
    </location>
</feature>
<feature type="region of interest" description="Disordered" evidence="4">
    <location>
        <begin position="29"/>
        <end position="55"/>
    </location>
</feature>
<dbReference type="Proteomes" id="UP001651158">
    <property type="component" value="Unassembled WGS sequence"/>
</dbReference>
<dbReference type="Pfam" id="PF24883">
    <property type="entry name" value="NPHP3_N"/>
    <property type="match status" value="1"/>
</dbReference>
<evidence type="ECO:0000256" key="2">
    <source>
        <dbReference type="ARBA" id="ARBA00023043"/>
    </source>
</evidence>
<keyword evidence="1" id="KW-0677">Repeat</keyword>
<dbReference type="Pfam" id="PF12796">
    <property type="entry name" value="Ank_2"/>
    <property type="match status" value="5"/>
</dbReference>
<sequence>MERNFCDQVDNDLVCCDNIIAIQSEKKPIATSVPDPSSIHAPRNGANSPLFDSSGSDGLVVGQPIGNLKSKSFTSSDSALPLSYSSRAHVLRDPSLPPSNTSKYSTGSDTNTAPPEVPIRTSSSPQKHNSLSSFVGRDWVFDKIFRWLQLSSDGTPASTEAMYCSFIVMGGPGSGKTTLFNEIIKNNLLNLSSRLLAYHTCSNQFAASINLPRFILSLRDQLVARQDTIGAFYRERLAAGGGRLNRLFTSARLCAFPDEVLSEGIFKILGDLDPKQIGSDQKLFFAIDAADECLRLNPNSEVRAPPSISTFGCSHKRISQASSISDHASEFQNLGLHQSTGRIRQGWVSRNFLELLAINALFLPPWIGILLTCRRDSQTILRRLFRCASTVFLDDIRCPLVFKDLNDYICMRLKNDNLLQNAFDICGQDILHILQHKCNASILYLHIILTAVSECWLAPEYIKTIPGTINGLFLWLCQRLLNPLPNDPSFLLMTAIKPVLNLVLTSPRPLTLMEIDLILQSNKVSSKVMENWRQVLVLPFFLVHRYPALLQQQQPHQWVDLLDYADLQHERVLCLAHTSLRDWFLDVKYSTPLYLASSRDGHTMLALAALNQICRSPCLSHSSTWDILYNFTRSSLYNSTEALQKLATTLKDVELDFTVDILANLDCWTFLHDPILVHCSFAGSSISQLIEDALNYEHRSFEPQTSIILSCNGTRTRERKPKQMILQTGADKETSIGQLCTAAFQGKLEVVKSILSRNSVDVEARDAAGSTPLVLASRQGYLEIVKCLLGANAKLDQIDQDGWSALRSAAWGGHTDVVNLLLDSGVDVDITGPDSRTALRAAAWAGHAEIVRRLLAAGADVNRPDAEGRTPLIAAAYMGCGDIIDILADAGANLNHADQDGRTALCVAAFCVPESASHSEVVAKLLQLGADPNLGDREHVTPLIGAANTGRRDICEFCLEADADVDMVDKSGRSALVAAVVNGHVDVVQLLLFWCAAVDTIDLNGRSVLSIAAACGRSQVVRQLLDRGLDEGHRDHMGATPLHLAAAAGHAEVVRLLLEAGSHPDEVDNAGQTPLLVACQADHVEVVQLLLKPAVSMEAAVDNKRVQELFEALTADGNDREVKKEAEDLNRVYDPLSTGGQDGFLGHAALRTIDRASMDGRNPLRSAALNNNVPLVKLLMALGADPDQQDSCGRTTLSVVVLEGLVKMAKVLLFTPTACNKGGGKKQPPAPVGANPLIADDEGRFPLHIAAWQGDLALVHLLLQVGTPVDVRDKENRTPLHSAAWQNHAKTCNALIELGANINAVCSQGASALCIAAQEGHSAVCEVLLQRGANALQVDAYGRTPYKVAMKAGHGEICAILERYGAAPPPSTSPRLRHRWKQMTPTNATKPTQQQQQHRQHRHLHHGQQPQTRQVTVLEKEKADINTVDPVIPGACGFGGHIKMGRTMVTSGSTLLQQQQQQDETTTGAYARPSIALMNAAPAPPPHLRSFRQQQPRIQMSQHQQLSGWPSTPMTFDPSQWQPLFPQGLQISPTSAWYPTPQTTQSIYTPPVLFATQPTTFDRNHPQQPVYQPAYVLSPQGILVPAQAPCFVPVMQHPHIQPNVSKVQSEHPPPDVLVTSPCAAATTKTSSTMEDASTATTHSQRPPNYHVAEEVGPVSHQNMEAPANLTFSGVSIASPIVSECAAMPYHYSATTPILQEDTQKPSSDRPTIQLIVNTKLGEDVINLNEVTDSEYESSVWVSRRQVTVLTEAAVERGSKSKKGTKSRQPTSPERQHHGSRVKAAIQGAWKGARRKKTTTAPGNLGALTIPVKDKKMEKSQAQQLQQQESQAHAETHI</sequence>
<feature type="repeat" description="ANK" evidence="3">
    <location>
        <begin position="1308"/>
        <end position="1340"/>
    </location>
</feature>
<feature type="repeat" description="ANK" evidence="3">
    <location>
        <begin position="1070"/>
        <end position="1102"/>
    </location>
</feature>
<evidence type="ECO:0000313" key="7">
    <source>
        <dbReference type="Proteomes" id="UP001651158"/>
    </source>
</evidence>
<feature type="repeat" description="ANK" evidence="3">
    <location>
        <begin position="834"/>
        <end position="866"/>
    </location>
</feature>
<dbReference type="SUPFAM" id="SSF48403">
    <property type="entry name" value="Ankyrin repeat"/>
    <property type="match status" value="2"/>
</dbReference>
<dbReference type="PROSITE" id="PS50297">
    <property type="entry name" value="ANK_REP_REGION"/>
    <property type="match status" value="12"/>
</dbReference>
<dbReference type="InterPro" id="IPR056884">
    <property type="entry name" value="NPHP3-like_N"/>
</dbReference>
<evidence type="ECO:0000313" key="6">
    <source>
        <dbReference type="EMBL" id="KAL5109229.1"/>
    </source>
</evidence>
<feature type="region of interest" description="Disordered" evidence="4">
    <location>
        <begin position="1479"/>
        <end position="1519"/>
    </location>
</feature>
<dbReference type="PRINTS" id="PR01415">
    <property type="entry name" value="ANKYRIN"/>
</dbReference>
<dbReference type="SUPFAM" id="SSF52540">
    <property type="entry name" value="P-loop containing nucleoside triphosphate hydrolases"/>
    <property type="match status" value="1"/>
</dbReference>
<feature type="repeat" description="ANK" evidence="3">
    <location>
        <begin position="1275"/>
        <end position="1307"/>
    </location>
</feature>
<keyword evidence="2 3" id="KW-0040">ANK repeat</keyword>
<feature type="repeat" description="ANK" evidence="3">
    <location>
        <begin position="1242"/>
        <end position="1274"/>
    </location>
</feature>
<proteinExistence type="predicted"/>
<feature type="compositionally biased region" description="Low complexity" evidence="4">
    <location>
        <begin position="1819"/>
        <end position="1830"/>
    </location>
</feature>
<dbReference type="PANTHER" id="PTHR23206">
    <property type="entry name" value="MASK PROTEIN"/>
    <property type="match status" value="1"/>
</dbReference>
<feature type="region of interest" description="Disordered" evidence="4">
    <location>
        <begin position="1385"/>
        <end position="1413"/>
    </location>
</feature>
<accession>A0ABR4QHG4</accession>
<dbReference type="SMART" id="SM00248">
    <property type="entry name" value="ANK"/>
    <property type="match status" value="18"/>
</dbReference>
<feature type="repeat" description="ANK" evidence="3">
    <location>
        <begin position="1037"/>
        <end position="1069"/>
    </location>
</feature>
<dbReference type="PROSITE" id="PS50088">
    <property type="entry name" value="ANK_REPEAT"/>
    <property type="match status" value="13"/>
</dbReference>
<dbReference type="PANTHER" id="PTHR23206:SF7">
    <property type="entry name" value="PROTEIN KINASE DOMAIN-CONTAINING PROTEIN"/>
    <property type="match status" value="1"/>
</dbReference>
<name>A0ABR4QHG4_9CEST</name>
<feature type="compositionally biased region" description="Polar residues" evidence="4">
    <location>
        <begin position="1627"/>
        <end position="1646"/>
    </location>
</feature>
<dbReference type="InterPro" id="IPR027417">
    <property type="entry name" value="P-loop_NTPase"/>
</dbReference>
<dbReference type="InterPro" id="IPR002110">
    <property type="entry name" value="Ankyrin_rpt"/>
</dbReference>
<feature type="domain" description="Nephrocystin 3-like N-terminal" evidence="5">
    <location>
        <begin position="166"/>
        <end position="294"/>
    </location>
</feature>
<feature type="repeat" description="ANK" evidence="3">
    <location>
        <begin position="768"/>
        <end position="800"/>
    </location>
</feature>
<feature type="region of interest" description="Disordered" evidence="4">
    <location>
        <begin position="1627"/>
        <end position="1649"/>
    </location>
</feature>
<dbReference type="Pfam" id="PF00023">
    <property type="entry name" value="Ank"/>
    <property type="match status" value="1"/>
</dbReference>
<dbReference type="Pfam" id="PF13637">
    <property type="entry name" value="Ank_4"/>
    <property type="match status" value="1"/>
</dbReference>
<feature type="repeat" description="ANK" evidence="3">
    <location>
        <begin position="1004"/>
        <end position="1036"/>
    </location>
</feature>
<protein>
    <submittedName>
        <fullName evidence="6">Ankyrin repeat domain-containing protein 50</fullName>
    </submittedName>
</protein>
<feature type="compositionally biased region" description="Polar residues" evidence="4">
    <location>
        <begin position="98"/>
        <end position="113"/>
    </location>
</feature>
<evidence type="ECO:0000256" key="1">
    <source>
        <dbReference type="ARBA" id="ARBA00022737"/>
    </source>
</evidence>